<proteinExistence type="predicted"/>
<organism evidence="1 2">
    <name type="scientific">Micromonospora reichwaldensis</name>
    <dbReference type="NCBI Taxonomy" id="3075516"/>
    <lineage>
        <taxon>Bacteria</taxon>
        <taxon>Bacillati</taxon>
        <taxon>Actinomycetota</taxon>
        <taxon>Actinomycetes</taxon>
        <taxon>Micromonosporales</taxon>
        <taxon>Micromonosporaceae</taxon>
        <taxon>Micromonospora</taxon>
    </lineage>
</organism>
<accession>A0ABU2WP52</accession>
<evidence type="ECO:0000313" key="2">
    <source>
        <dbReference type="Proteomes" id="UP001180973"/>
    </source>
</evidence>
<keyword evidence="2" id="KW-1185">Reference proteome</keyword>
<evidence type="ECO:0000313" key="1">
    <source>
        <dbReference type="EMBL" id="MDT0527672.1"/>
    </source>
</evidence>
<comment type="caution">
    <text evidence="1">The sequence shown here is derived from an EMBL/GenBank/DDBJ whole genome shotgun (WGS) entry which is preliminary data.</text>
</comment>
<gene>
    <name evidence="1" type="ORF">RM555_01570</name>
</gene>
<protein>
    <submittedName>
        <fullName evidence="1">Uncharacterized protein</fullName>
    </submittedName>
</protein>
<reference evidence="1" key="1">
    <citation type="submission" date="2023-09" db="EMBL/GenBank/DDBJ databases">
        <title>30 novel species of actinomycetes from the DSMZ collection.</title>
        <authorList>
            <person name="Nouioui I."/>
        </authorList>
    </citation>
    <scope>NUCLEOTIDE SEQUENCE</scope>
    <source>
        <strain evidence="1">DSM 115977</strain>
    </source>
</reference>
<dbReference type="Proteomes" id="UP001180973">
    <property type="component" value="Unassembled WGS sequence"/>
</dbReference>
<name>A0ABU2WP52_9ACTN</name>
<sequence>MSRTSKPVDVTRHPDWCAPDRCGHLVPPLMAHMARRHRGPMYRVGDTRASGHIVTYLIGADATAPLIAVHATCRAGMGWAELPLPQVAQLVEHLRRLLKQAGGQQGADDE</sequence>
<dbReference type="EMBL" id="JAVRFL010000001">
    <property type="protein sequence ID" value="MDT0527672.1"/>
    <property type="molecule type" value="Genomic_DNA"/>
</dbReference>
<dbReference type="RefSeq" id="WP_311410047.1">
    <property type="nucleotide sequence ID" value="NZ_JAVRFL010000001.1"/>
</dbReference>